<feature type="transmembrane region" description="Helical" evidence="9">
    <location>
        <begin position="164"/>
        <end position="182"/>
    </location>
</feature>
<evidence type="ECO:0000256" key="4">
    <source>
        <dbReference type="ARBA" id="ARBA00022692"/>
    </source>
</evidence>
<dbReference type="GO" id="GO:0034040">
    <property type="term" value="F:ATPase-coupled lipid transmembrane transporter activity"/>
    <property type="evidence" value="ECO:0007669"/>
    <property type="project" value="TreeGrafter"/>
</dbReference>
<keyword evidence="6" id="KW-0067">ATP-binding</keyword>
<proteinExistence type="predicted"/>
<keyword evidence="2" id="KW-0813">Transport</keyword>
<keyword evidence="4 9" id="KW-0812">Transmembrane</keyword>
<evidence type="ECO:0000256" key="1">
    <source>
        <dbReference type="ARBA" id="ARBA00004651"/>
    </source>
</evidence>
<evidence type="ECO:0000256" key="6">
    <source>
        <dbReference type="ARBA" id="ARBA00022840"/>
    </source>
</evidence>
<keyword evidence="7 9" id="KW-1133">Transmembrane helix</keyword>
<dbReference type="PANTHER" id="PTHR24221">
    <property type="entry name" value="ATP-BINDING CASSETTE SUB-FAMILY B"/>
    <property type="match status" value="1"/>
</dbReference>
<evidence type="ECO:0000259" key="11">
    <source>
        <dbReference type="PROSITE" id="PS50929"/>
    </source>
</evidence>
<evidence type="ECO:0000256" key="3">
    <source>
        <dbReference type="ARBA" id="ARBA00022475"/>
    </source>
</evidence>
<dbReference type="STRING" id="1429043.X474_21890"/>
<dbReference type="InterPro" id="IPR039421">
    <property type="entry name" value="Type_1_exporter"/>
</dbReference>
<organism evidence="12 13">
    <name type="scientific">Dethiosulfatarculus sandiegensis</name>
    <dbReference type="NCBI Taxonomy" id="1429043"/>
    <lineage>
        <taxon>Bacteria</taxon>
        <taxon>Pseudomonadati</taxon>
        <taxon>Thermodesulfobacteriota</taxon>
        <taxon>Desulfarculia</taxon>
        <taxon>Desulfarculales</taxon>
        <taxon>Desulfarculaceae</taxon>
        <taxon>Dethiosulfatarculus</taxon>
    </lineage>
</organism>
<dbReference type="Proteomes" id="UP000032233">
    <property type="component" value="Unassembled WGS sequence"/>
</dbReference>
<dbReference type="Gene3D" id="3.40.50.300">
    <property type="entry name" value="P-loop containing nucleotide triphosphate hydrolases"/>
    <property type="match status" value="1"/>
</dbReference>
<dbReference type="Pfam" id="PF00664">
    <property type="entry name" value="ABC_membrane"/>
    <property type="match status" value="1"/>
</dbReference>
<sequence length="596" mass="66550">MSKNKSGIPRLLELSGQKKGLLLVSSALAAIHALLTMIPYILIFYILKELLNGRIDETEIAPWLIWGFLAVILSGIAMYASAMASHIAAFNILYKLRLAITDKLGRLPMGYLGARSSGALKKIIADDVERIELFIAHSLPDTVRAVFLPFFILGYLFVMDYRLALISLLPLIALLVVFYTILGSRDGKTRAKKYHNSLEEMNAGIVEFVRAMPVMKIFGQTASAFARYSDTVKEYDHHMRGWTQLMAAPWGMIISFLSNALLPVLAFGLYLYFDGTLELPVFFLFLILGVGYIRPLFKLTTMTFEITMINRGVKRMDEILFEIEEQKSGQTPIPQDFSLEFHNARFSYVHGIDVIKDLCFSVPQGTITALVGPSGSGKSTAGQLIARFYDLKSGSITIGGVNIKAFPIHDLMANVGFVFQDNMMFHQSIHDNILMGMEKTQKEVIAAAKAARCHDFIMRLPNGYETRIGDKGVHLSGGEQQRIQLARVILKDAPILILDEATAFSDPENEHLIMTAISELIQNKTVIIIAHRLSSITAVDQIVLLDDGYLQAVGTHDELLKGSKLYLKMWHAHKRAREFEILKGQITGRFLKTAAE</sequence>
<dbReference type="InterPro" id="IPR017871">
    <property type="entry name" value="ABC_transporter-like_CS"/>
</dbReference>
<dbReference type="InterPro" id="IPR003593">
    <property type="entry name" value="AAA+_ATPase"/>
</dbReference>
<dbReference type="SUPFAM" id="SSF90123">
    <property type="entry name" value="ABC transporter transmembrane region"/>
    <property type="match status" value="1"/>
</dbReference>
<dbReference type="GO" id="GO:0016887">
    <property type="term" value="F:ATP hydrolysis activity"/>
    <property type="evidence" value="ECO:0007669"/>
    <property type="project" value="InterPro"/>
</dbReference>
<evidence type="ECO:0000256" key="7">
    <source>
        <dbReference type="ARBA" id="ARBA00022989"/>
    </source>
</evidence>
<dbReference type="GO" id="GO:0005524">
    <property type="term" value="F:ATP binding"/>
    <property type="evidence" value="ECO:0007669"/>
    <property type="project" value="UniProtKB-KW"/>
</dbReference>
<dbReference type="Pfam" id="PF00005">
    <property type="entry name" value="ABC_tran"/>
    <property type="match status" value="1"/>
</dbReference>
<keyword evidence="3" id="KW-1003">Cell membrane</keyword>
<evidence type="ECO:0000313" key="13">
    <source>
        <dbReference type="Proteomes" id="UP000032233"/>
    </source>
</evidence>
<keyword evidence="8 9" id="KW-0472">Membrane</keyword>
<dbReference type="InParanoid" id="A0A0D2HMR8"/>
<dbReference type="GO" id="GO:0140359">
    <property type="term" value="F:ABC-type transporter activity"/>
    <property type="evidence" value="ECO:0007669"/>
    <property type="project" value="InterPro"/>
</dbReference>
<dbReference type="Gene3D" id="1.20.1560.10">
    <property type="entry name" value="ABC transporter type 1, transmembrane domain"/>
    <property type="match status" value="1"/>
</dbReference>
<dbReference type="InterPro" id="IPR027417">
    <property type="entry name" value="P-loop_NTPase"/>
</dbReference>
<evidence type="ECO:0000256" key="5">
    <source>
        <dbReference type="ARBA" id="ARBA00022741"/>
    </source>
</evidence>
<dbReference type="SMART" id="SM00382">
    <property type="entry name" value="AAA"/>
    <property type="match status" value="1"/>
</dbReference>
<dbReference type="PROSITE" id="PS50929">
    <property type="entry name" value="ABC_TM1F"/>
    <property type="match status" value="1"/>
</dbReference>
<evidence type="ECO:0000313" key="12">
    <source>
        <dbReference type="EMBL" id="KIX11883.1"/>
    </source>
</evidence>
<dbReference type="PATRIC" id="fig|1429043.3.peg.4642"/>
<accession>A0A0D2HMR8</accession>
<evidence type="ECO:0000259" key="10">
    <source>
        <dbReference type="PROSITE" id="PS50893"/>
    </source>
</evidence>
<comment type="subcellular location">
    <subcellularLocation>
        <location evidence="1">Cell membrane</location>
        <topology evidence="1">Multi-pass membrane protein</topology>
    </subcellularLocation>
</comment>
<feature type="transmembrane region" description="Helical" evidence="9">
    <location>
        <begin position="247"/>
        <end position="273"/>
    </location>
</feature>
<gene>
    <name evidence="12" type="ORF">X474_21890</name>
</gene>
<dbReference type="PROSITE" id="PS50893">
    <property type="entry name" value="ABC_TRANSPORTER_2"/>
    <property type="match status" value="1"/>
</dbReference>
<feature type="transmembrane region" description="Helical" evidence="9">
    <location>
        <begin position="21"/>
        <end position="43"/>
    </location>
</feature>
<dbReference type="AlphaFoldDB" id="A0A0D2HMR8"/>
<evidence type="ECO:0000256" key="9">
    <source>
        <dbReference type="SAM" id="Phobius"/>
    </source>
</evidence>
<dbReference type="InterPro" id="IPR036640">
    <property type="entry name" value="ABC1_TM_sf"/>
</dbReference>
<dbReference type="PROSITE" id="PS00211">
    <property type="entry name" value="ABC_TRANSPORTER_1"/>
    <property type="match status" value="1"/>
</dbReference>
<feature type="transmembrane region" description="Helical" evidence="9">
    <location>
        <begin position="279"/>
        <end position="297"/>
    </location>
</feature>
<dbReference type="EMBL" id="AZAC01000038">
    <property type="protein sequence ID" value="KIX11883.1"/>
    <property type="molecule type" value="Genomic_DNA"/>
</dbReference>
<keyword evidence="13" id="KW-1185">Reference proteome</keyword>
<dbReference type="InterPro" id="IPR003439">
    <property type="entry name" value="ABC_transporter-like_ATP-bd"/>
</dbReference>
<dbReference type="GO" id="GO:0005886">
    <property type="term" value="C:plasma membrane"/>
    <property type="evidence" value="ECO:0007669"/>
    <property type="project" value="UniProtKB-SubCell"/>
</dbReference>
<dbReference type="RefSeq" id="WP_197282200.1">
    <property type="nucleotide sequence ID" value="NZ_AZAC01000038.1"/>
</dbReference>
<comment type="caution">
    <text evidence="12">The sequence shown here is derived from an EMBL/GenBank/DDBJ whole genome shotgun (WGS) entry which is preliminary data.</text>
</comment>
<feature type="domain" description="ABC transporter" evidence="10">
    <location>
        <begin position="339"/>
        <end position="572"/>
    </location>
</feature>
<dbReference type="PANTHER" id="PTHR24221:SF397">
    <property type="entry name" value="ABC TRANSPORTER, ATP-BINDING TRANSMEMBRANE PROTEIN"/>
    <property type="match status" value="1"/>
</dbReference>
<dbReference type="InterPro" id="IPR011527">
    <property type="entry name" value="ABC1_TM_dom"/>
</dbReference>
<dbReference type="CDD" id="cd07346">
    <property type="entry name" value="ABC_6TM_exporters"/>
    <property type="match status" value="1"/>
</dbReference>
<evidence type="ECO:0000256" key="2">
    <source>
        <dbReference type="ARBA" id="ARBA00022448"/>
    </source>
</evidence>
<protein>
    <submittedName>
        <fullName evidence="12">ABC transporter</fullName>
    </submittedName>
</protein>
<name>A0A0D2HMR8_9BACT</name>
<keyword evidence="5" id="KW-0547">Nucleotide-binding</keyword>
<feature type="transmembrane region" description="Helical" evidence="9">
    <location>
        <begin position="63"/>
        <end position="94"/>
    </location>
</feature>
<evidence type="ECO:0000256" key="8">
    <source>
        <dbReference type="ARBA" id="ARBA00023136"/>
    </source>
</evidence>
<dbReference type="FunFam" id="3.40.50.300:FF:000221">
    <property type="entry name" value="Multidrug ABC transporter ATP-binding protein"/>
    <property type="match status" value="1"/>
</dbReference>
<feature type="domain" description="ABC transmembrane type-1" evidence="11">
    <location>
        <begin position="23"/>
        <end position="308"/>
    </location>
</feature>
<dbReference type="SUPFAM" id="SSF52540">
    <property type="entry name" value="P-loop containing nucleoside triphosphate hydrolases"/>
    <property type="match status" value="1"/>
</dbReference>
<reference evidence="12 13" key="1">
    <citation type="submission" date="2013-11" db="EMBL/GenBank/DDBJ databases">
        <title>Metagenomic analysis of a methanogenic consortium involved in long chain n-alkane degradation.</title>
        <authorList>
            <person name="Davidova I.A."/>
            <person name="Callaghan A.V."/>
            <person name="Wawrik B."/>
            <person name="Pruitt S."/>
            <person name="Marks C."/>
            <person name="Duncan K.E."/>
            <person name="Suflita J.M."/>
        </authorList>
    </citation>
    <scope>NUCLEOTIDE SEQUENCE [LARGE SCALE GENOMIC DNA]</scope>
    <source>
        <strain evidence="12 13">SPR</strain>
    </source>
</reference>